<reference evidence="1 2" key="1">
    <citation type="submission" date="2015-12" db="EMBL/GenBank/DDBJ databases">
        <title>Draft genome sequence of the thermoanaerobe Thermotalea metallivorans, an isolate from the runoff channel of the Great Artesian Basin, Australia.</title>
        <authorList>
            <person name="Patel B.K."/>
        </authorList>
    </citation>
    <scope>NUCLEOTIDE SEQUENCE [LARGE SCALE GENOMIC DNA]</scope>
    <source>
        <strain evidence="1 2">B2-1</strain>
    </source>
</reference>
<organism evidence="1 2">
    <name type="scientific">Thermotalea metallivorans</name>
    <dbReference type="NCBI Taxonomy" id="520762"/>
    <lineage>
        <taxon>Bacteria</taxon>
        <taxon>Bacillati</taxon>
        <taxon>Bacillota</taxon>
        <taxon>Clostridia</taxon>
        <taxon>Peptostreptococcales</taxon>
        <taxon>Thermotaleaceae</taxon>
        <taxon>Thermotalea</taxon>
    </lineage>
</organism>
<comment type="caution">
    <text evidence="1">The sequence shown here is derived from an EMBL/GenBank/DDBJ whole genome shotgun (WGS) entry which is preliminary data.</text>
</comment>
<dbReference type="Pfam" id="PF20548">
    <property type="entry name" value="DUF6762"/>
    <property type="match status" value="1"/>
</dbReference>
<proteinExistence type="predicted"/>
<gene>
    <name evidence="1" type="ORF">AN619_26230</name>
</gene>
<dbReference type="STRING" id="520762.AN619_26230"/>
<name>A0A140L0N3_9FIRM</name>
<dbReference type="OrthoDB" id="1913818at2"/>
<accession>A0A140L0N3</accession>
<keyword evidence="2" id="KW-1185">Reference proteome</keyword>
<dbReference type="Proteomes" id="UP000070456">
    <property type="component" value="Unassembled WGS sequence"/>
</dbReference>
<dbReference type="AlphaFoldDB" id="A0A140L0N3"/>
<evidence type="ECO:0000313" key="2">
    <source>
        <dbReference type="Proteomes" id="UP000070456"/>
    </source>
</evidence>
<dbReference type="EMBL" id="LOEE01000064">
    <property type="protein sequence ID" value="KXG74108.1"/>
    <property type="molecule type" value="Genomic_DNA"/>
</dbReference>
<evidence type="ECO:0000313" key="1">
    <source>
        <dbReference type="EMBL" id="KXG74108.1"/>
    </source>
</evidence>
<sequence length="138" mass="16306">MEPMVLMMMEKDGETGLLSREIGSYTITEHGNLVSGIYLMHKDQRDMVYLRLTTDRDVEDWEYGAIFDYYDMDAMKEMVLSIEELDDYNPVWEVSFTWMDSQEGMENLLAKILERHRKLLDAVYDAIQDKKAEYEDHG</sequence>
<dbReference type="InterPro" id="IPR046650">
    <property type="entry name" value="DUF6762"/>
</dbReference>
<protein>
    <submittedName>
        <fullName evidence="1">Uncharacterized protein</fullName>
    </submittedName>
</protein>